<protein>
    <submittedName>
        <fullName evidence="1">Uncharacterized protein</fullName>
    </submittedName>
</protein>
<keyword evidence="2" id="KW-1185">Reference proteome</keyword>
<reference evidence="1 2" key="1">
    <citation type="submission" date="2024-10" db="EMBL/GenBank/DDBJ databases">
        <title>The Natural Products Discovery Center: Release of the First 8490 Sequenced Strains for Exploring Actinobacteria Biosynthetic Diversity.</title>
        <authorList>
            <person name="Kalkreuter E."/>
            <person name="Kautsar S.A."/>
            <person name="Yang D."/>
            <person name="Bader C.D."/>
            <person name="Teijaro C.N."/>
            <person name="Fluegel L."/>
            <person name="Davis C.M."/>
            <person name="Simpson J.R."/>
            <person name="Lauterbach L."/>
            <person name="Steele A.D."/>
            <person name="Gui C."/>
            <person name="Meng S."/>
            <person name="Li G."/>
            <person name="Viehrig K."/>
            <person name="Ye F."/>
            <person name="Su P."/>
            <person name="Kiefer A.F."/>
            <person name="Nichols A."/>
            <person name="Cepeda A.J."/>
            <person name="Yan W."/>
            <person name="Fan B."/>
            <person name="Jiang Y."/>
            <person name="Adhikari A."/>
            <person name="Zheng C.-J."/>
            <person name="Schuster L."/>
            <person name="Cowan T.M."/>
            <person name="Smanski M.J."/>
            <person name="Chevrette M.G."/>
            <person name="De Carvalho L.P.S."/>
            <person name="Shen B."/>
        </authorList>
    </citation>
    <scope>NUCLEOTIDE SEQUENCE [LARGE SCALE GENOMIC DNA]</scope>
    <source>
        <strain evidence="1 2">NPDC087045</strain>
    </source>
</reference>
<dbReference type="RefSeq" id="WP_402701401.1">
    <property type="nucleotide sequence ID" value="NZ_JBIUZV010000007.1"/>
</dbReference>
<evidence type="ECO:0000313" key="2">
    <source>
        <dbReference type="Proteomes" id="UP001617427"/>
    </source>
</evidence>
<proteinExistence type="predicted"/>
<dbReference type="Proteomes" id="UP001617427">
    <property type="component" value="Unassembled WGS sequence"/>
</dbReference>
<evidence type="ECO:0000313" key="1">
    <source>
        <dbReference type="EMBL" id="MFJ3046997.1"/>
    </source>
</evidence>
<accession>A0ABW8F136</accession>
<name>A0ABW8F136_9BURK</name>
<dbReference type="EMBL" id="JBIUZV010000007">
    <property type="protein sequence ID" value="MFJ3046997.1"/>
    <property type="molecule type" value="Genomic_DNA"/>
</dbReference>
<organism evidence="1 2">
    <name type="scientific">Herbaspirillum chlorophenolicum</name>
    <dbReference type="NCBI Taxonomy" id="211589"/>
    <lineage>
        <taxon>Bacteria</taxon>
        <taxon>Pseudomonadati</taxon>
        <taxon>Pseudomonadota</taxon>
        <taxon>Betaproteobacteria</taxon>
        <taxon>Burkholderiales</taxon>
        <taxon>Oxalobacteraceae</taxon>
        <taxon>Herbaspirillum</taxon>
    </lineage>
</organism>
<comment type="caution">
    <text evidence="1">The sequence shown here is derived from an EMBL/GenBank/DDBJ whole genome shotgun (WGS) entry which is preliminary data.</text>
</comment>
<sequence length="288" mass="32523">MENSREIALNSYSMLMQMVINVIDAIAGKPIPADDEALNNAQVLGIKFLRHAVVVRSLYDGSTLDHEGPTPIQFIDFSSIMVVTRAALETFLVWHYLFGKSDSSEARFRFLTWNLGGLMDRQKHKALGEHGSNVQAQEKLEAERLQQELKTHPHFAKYKQKQQTKLLSGDWKIVVGSGGLAASAGMHRSYFENIYNLLCGHSHASYISVLQVRDAQPRAHQEALAFMCIGVMNTLMAHFAMQYPVRFPDVQAVIDADEEGKLAIERWSFTVEDWNRIYGEAQPRDPQS</sequence>
<gene>
    <name evidence="1" type="ORF">ACIPEN_14290</name>
</gene>